<dbReference type="AlphaFoldDB" id="K9ZBH7"/>
<dbReference type="PRINTS" id="PR00313">
    <property type="entry name" value="CABNDNGRPT"/>
</dbReference>
<accession>K9ZBH7</accession>
<dbReference type="PROSITE" id="PS00330">
    <property type="entry name" value="HEMOLYSIN_CALCIUM"/>
    <property type="match status" value="5"/>
</dbReference>
<evidence type="ECO:0000313" key="2">
    <source>
        <dbReference type="EMBL" id="AFZ56089.1"/>
    </source>
</evidence>
<dbReference type="InterPro" id="IPR001343">
    <property type="entry name" value="Hemolysn_Ca-bd"/>
</dbReference>
<protein>
    <submittedName>
        <fullName evidence="2">FG-GAP repeat protein</fullName>
    </submittedName>
</protein>
<gene>
    <name evidence="2" type="ordered locus">Anacy_0490</name>
</gene>
<dbReference type="HOGENOM" id="CLU_390680_0_0_3"/>
<dbReference type="InterPro" id="IPR013517">
    <property type="entry name" value="FG-GAP"/>
</dbReference>
<keyword evidence="1" id="KW-0732">Signal</keyword>
<dbReference type="Gene3D" id="2.150.10.10">
    <property type="entry name" value="Serralysin-like metalloprotease, C-terminal"/>
    <property type="match status" value="1"/>
</dbReference>
<dbReference type="InterPro" id="IPR011049">
    <property type="entry name" value="Serralysin-like_metalloprot_C"/>
</dbReference>
<dbReference type="Pfam" id="PF13517">
    <property type="entry name" value="FG-GAP_3"/>
    <property type="match status" value="3"/>
</dbReference>
<evidence type="ECO:0000256" key="1">
    <source>
        <dbReference type="ARBA" id="ARBA00022729"/>
    </source>
</evidence>
<evidence type="ECO:0000313" key="3">
    <source>
        <dbReference type="Proteomes" id="UP000010474"/>
    </source>
</evidence>
<sequence>MTISFSTPTNTTVGSAPFSVAVGDFDGDGNLDAAVANSLDKTISVLLGNGLGDFSLISSPAVGLYNPISVAVGDFDGDGNLDLATANFDLPDLQTVPPNLNPDSDISILLGDGTGNFDAPITVAIPGTNLSAISLGDFNKDGKLDVAAGNFSSSDVSVFPGTGLGAFGSAQTYSVGNTTRAIAVEDFDEDGVPDIAIVKSGASVVSVQLGDGLGGFNAQTDFNVGAEPRSVTVADINGDGHFDLLVGNSDDDNVSLLFGDGTGNFGTATNYDAGNGSRSVAVGDFNGDNKLDLLVANQLGNNISVLLNTTVGDNFTNTPGNSNYFVDSIGDTVTEDADGGIDRVISSVTYTLSDNIERLTLTGNNNIDGTGNNLNNNLTGNSGNNILDSGTGNDYLYGNEGDDVLIGGDGNDKLDGGIGADTLIGGNSNDVYTVDDLGDTVIEDAAAGIDTVNSSVDFTLGNNIERLTLTESKDINGTGNDLNNNLTGSDGNNILAGNNGNDYLYGQAGNDTLIGGLGNDTLIGGLGNDIFQFNNPNEGIDRIQDFVVGEDNIHISAIGFGGGLSAGALNAAAFVSGIGTNAATDGLQRFIYNSSNGSLFFDVDGNGAVASIRIAVLTNLPSLSASDITVI</sequence>
<dbReference type="eggNOG" id="COG2931">
    <property type="taxonomic scope" value="Bacteria"/>
</dbReference>
<dbReference type="Gene3D" id="2.30.30.100">
    <property type="match status" value="5"/>
</dbReference>
<dbReference type="PATRIC" id="fig|272123.3.peg.532"/>
<dbReference type="KEGG" id="acy:Anacy_0490"/>
<dbReference type="Proteomes" id="UP000010474">
    <property type="component" value="Chromosome"/>
</dbReference>
<dbReference type="GO" id="GO:0005509">
    <property type="term" value="F:calcium ion binding"/>
    <property type="evidence" value="ECO:0007669"/>
    <property type="project" value="InterPro"/>
</dbReference>
<dbReference type="RefSeq" id="WP_015212744.1">
    <property type="nucleotide sequence ID" value="NC_019771.1"/>
</dbReference>
<name>K9ZBH7_ANACC</name>
<dbReference type="Pfam" id="PF01839">
    <property type="entry name" value="FG-GAP"/>
    <property type="match status" value="1"/>
</dbReference>
<dbReference type="PANTHER" id="PTHR46580:SF4">
    <property type="entry name" value="ATP_GTP-BINDING PROTEIN"/>
    <property type="match status" value="1"/>
</dbReference>
<dbReference type="InterPro" id="IPR018511">
    <property type="entry name" value="Hemolysin-typ_Ca-bd_CS"/>
</dbReference>
<dbReference type="SUPFAM" id="SSF51120">
    <property type="entry name" value="beta-Roll"/>
    <property type="match status" value="2"/>
</dbReference>
<reference evidence="3" key="1">
    <citation type="journal article" date="2013" name="Proc. Natl. Acad. Sci. U.S.A.">
        <title>Improving the coverage of the cyanobacterial phylum using diversity-driven genome sequencing.</title>
        <authorList>
            <person name="Shih P.M."/>
            <person name="Wu D."/>
            <person name="Latifi A."/>
            <person name="Axen S.D."/>
            <person name="Fewer D.P."/>
            <person name="Talla E."/>
            <person name="Calteau A."/>
            <person name="Cai F."/>
            <person name="Tandeau de Marsac N."/>
            <person name="Rippka R."/>
            <person name="Herdman M."/>
            <person name="Sivonen K."/>
            <person name="Coursin T."/>
            <person name="Laurent T."/>
            <person name="Goodwin L."/>
            <person name="Nolan M."/>
            <person name="Davenport K.W."/>
            <person name="Han C.S."/>
            <person name="Rubin E.M."/>
            <person name="Eisen J.A."/>
            <person name="Woyke T."/>
            <person name="Gugger M."/>
            <person name="Kerfeld C.A."/>
        </authorList>
    </citation>
    <scope>NUCLEOTIDE SEQUENCE [LARGE SCALE GENOMIC DNA]</scope>
    <source>
        <strain evidence="3">ATCC 27899 / PCC 7122</strain>
    </source>
</reference>
<dbReference type="EMBL" id="CP003659">
    <property type="protein sequence ID" value="AFZ56089.1"/>
    <property type="molecule type" value="Genomic_DNA"/>
</dbReference>
<organism evidence="2 3">
    <name type="scientific">Anabaena cylindrica (strain ATCC 27899 / PCC 7122)</name>
    <dbReference type="NCBI Taxonomy" id="272123"/>
    <lineage>
        <taxon>Bacteria</taxon>
        <taxon>Bacillati</taxon>
        <taxon>Cyanobacteriota</taxon>
        <taxon>Cyanophyceae</taxon>
        <taxon>Nostocales</taxon>
        <taxon>Nostocaceae</taxon>
        <taxon>Anabaena</taxon>
    </lineage>
</organism>
<dbReference type="InterPro" id="IPR028994">
    <property type="entry name" value="Integrin_alpha_N"/>
</dbReference>
<dbReference type="Pfam" id="PF00353">
    <property type="entry name" value="HemolysinCabind"/>
    <property type="match status" value="2"/>
</dbReference>
<dbReference type="STRING" id="272123.Anacy_0490"/>
<dbReference type="OrthoDB" id="466259at2"/>
<keyword evidence="3" id="KW-1185">Reference proteome</keyword>
<dbReference type="PANTHER" id="PTHR46580">
    <property type="entry name" value="SENSOR KINASE-RELATED"/>
    <property type="match status" value="1"/>
</dbReference>
<proteinExistence type="predicted"/>
<dbReference type="SUPFAM" id="SSF69318">
    <property type="entry name" value="Integrin alpha N-terminal domain"/>
    <property type="match status" value="1"/>
</dbReference>